<evidence type="ECO:0000313" key="3">
    <source>
        <dbReference type="Proteomes" id="UP000006054"/>
    </source>
</evidence>
<protein>
    <submittedName>
        <fullName evidence="2">Uncharacterized protein</fullName>
    </submittedName>
</protein>
<proteinExistence type="predicted"/>
<keyword evidence="1" id="KW-0472">Membrane</keyword>
<gene>
    <name evidence="2" type="ordered locus">Fleli_0140</name>
</gene>
<reference evidence="3" key="1">
    <citation type="submission" date="2012-06" db="EMBL/GenBank/DDBJ databases">
        <title>The complete genome of Flexibacter litoralis DSM 6794.</title>
        <authorList>
            <person name="Lucas S."/>
            <person name="Copeland A."/>
            <person name="Lapidus A."/>
            <person name="Glavina del Rio T."/>
            <person name="Dalin E."/>
            <person name="Tice H."/>
            <person name="Bruce D."/>
            <person name="Goodwin L."/>
            <person name="Pitluck S."/>
            <person name="Peters L."/>
            <person name="Ovchinnikova G."/>
            <person name="Lu M."/>
            <person name="Kyrpides N."/>
            <person name="Mavromatis K."/>
            <person name="Ivanova N."/>
            <person name="Brettin T."/>
            <person name="Detter J.C."/>
            <person name="Han C."/>
            <person name="Larimer F."/>
            <person name="Land M."/>
            <person name="Hauser L."/>
            <person name="Markowitz V."/>
            <person name="Cheng J.-F."/>
            <person name="Hugenholtz P."/>
            <person name="Woyke T."/>
            <person name="Wu D."/>
            <person name="Spring S."/>
            <person name="Lang E."/>
            <person name="Kopitz M."/>
            <person name="Brambilla E."/>
            <person name="Klenk H.-P."/>
            <person name="Eisen J.A."/>
        </authorList>
    </citation>
    <scope>NUCLEOTIDE SEQUENCE [LARGE SCALE GENOMIC DNA]</scope>
    <source>
        <strain evidence="3">ATCC 23117 / DSM 6794 / NBRC 15988 / NCIMB 1366 / Sio-4</strain>
    </source>
</reference>
<accession>I4AFA5</accession>
<keyword evidence="1" id="KW-1133">Transmembrane helix</keyword>
<dbReference type="STRING" id="880071.Fleli_0140"/>
<dbReference type="RefSeq" id="WP_014796108.1">
    <property type="nucleotide sequence ID" value="NC_018018.1"/>
</dbReference>
<dbReference type="HOGENOM" id="CLU_2716528_0_0_10"/>
<organism evidence="2 3">
    <name type="scientific">Bernardetia litoralis (strain ATCC 23117 / DSM 6794 / NBRC 15988 / NCIMB 1366 / Fx l1 / Sio-4)</name>
    <name type="common">Flexibacter litoralis</name>
    <dbReference type="NCBI Taxonomy" id="880071"/>
    <lineage>
        <taxon>Bacteria</taxon>
        <taxon>Pseudomonadati</taxon>
        <taxon>Bacteroidota</taxon>
        <taxon>Cytophagia</taxon>
        <taxon>Cytophagales</taxon>
        <taxon>Bernardetiaceae</taxon>
        <taxon>Bernardetia</taxon>
    </lineage>
</organism>
<dbReference type="Proteomes" id="UP000006054">
    <property type="component" value="Chromosome"/>
</dbReference>
<dbReference type="KEGG" id="fli:Fleli_0140"/>
<dbReference type="EMBL" id="CP003345">
    <property type="protein sequence ID" value="AFM02640.1"/>
    <property type="molecule type" value="Genomic_DNA"/>
</dbReference>
<feature type="transmembrane region" description="Helical" evidence="1">
    <location>
        <begin position="7"/>
        <end position="28"/>
    </location>
</feature>
<evidence type="ECO:0000313" key="2">
    <source>
        <dbReference type="EMBL" id="AFM02640.1"/>
    </source>
</evidence>
<evidence type="ECO:0000256" key="1">
    <source>
        <dbReference type="SAM" id="Phobius"/>
    </source>
</evidence>
<keyword evidence="1" id="KW-0812">Transmembrane</keyword>
<name>I4AFA5_BERLS</name>
<sequence>MDVIKEIFSYIEIFIYSICTIGVLYWLFSTSVKEKKEGLVNHLKEKKKIMTDFKDELDKRDINFRKSDKNKK</sequence>
<dbReference type="AlphaFoldDB" id="I4AFA5"/>
<keyword evidence="3" id="KW-1185">Reference proteome</keyword>